<accession>A0A0F9SGN0</accession>
<evidence type="ECO:0000259" key="9">
    <source>
        <dbReference type="Pfam" id="PF04290"/>
    </source>
</evidence>
<dbReference type="Pfam" id="PF04290">
    <property type="entry name" value="DctQ"/>
    <property type="match status" value="1"/>
</dbReference>
<evidence type="ECO:0000256" key="2">
    <source>
        <dbReference type="ARBA" id="ARBA00022448"/>
    </source>
</evidence>
<feature type="transmembrane region" description="Helical" evidence="8">
    <location>
        <begin position="17"/>
        <end position="43"/>
    </location>
</feature>
<comment type="subcellular location">
    <subcellularLocation>
        <location evidence="1">Cell inner membrane</location>
        <topology evidence="1">Multi-pass membrane protein</topology>
    </subcellularLocation>
</comment>
<feature type="transmembrane region" description="Helical" evidence="8">
    <location>
        <begin position="49"/>
        <end position="70"/>
    </location>
</feature>
<name>A0A0F9SGN0_9ZZZZ</name>
<dbReference type="InterPro" id="IPR007387">
    <property type="entry name" value="TRAP_DctQ"/>
</dbReference>
<evidence type="ECO:0000256" key="5">
    <source>
        <dbReference type="ARBA" id="ARBA00022692"/>
    </source>
</evidence>
<comment type="caution">
    <text evidence="10">The sequence shown here is derived from an EMBL/GenBank/DDBJ whole genome shotgun (WGS) entry which is preliminary data.</text>
</comment>
<dbReference type="PANTHER" id="PTHR35011">
    <property type="entry name" value="2,3-DIKETO-L-GULONATE TRAP TRANSPORTER SMALL PERMEASE PROTEIN YIAM"/>
    <property type="match status" value="1"/>
</dbReference>
<feature type="transmembrane region" description="Helical" evidence="8">
    <location>
        <begin position="133"/>
        <end position="154"/>
    </location>
</feature>
<organism evidence="10">
    <name type="scientific">marine sediment metagenome</name>
    <dbReference type="NCBI Taxonomy" id="412755"/>
    <lineage>
        <taxon>unclassified sequences</taxon>
        <taxon>metagenomes</taxon>
        <taxon>ecological metagenomes</taxon>
    </lineage>
</organism>
<keyword evidence="4" id="KW-0997">Cell inner membrane</keyword>
<evidence type="ECO:0000256" key="4">
    <source>
        <dbReference type="ARBA" id="ARBA00022519"/>
    </source>
</evidence>
<evidence type="ECO:0000313" key="10">
    <source>
        <dbReference type="EMBL" id="KKN28528.1"/>
    </source>
</evidence>
<dbReference type="GO" id="GO:0005886">
    <property type="term" value="C:plasma membrane"/>
    <property type="evidence" value="ECO:0007669"/>
    <property type="project" value="UniProtKB-SubCell"/>
</dbReference>
<gene>
    <name evidence="10" type="ORF">LCGC14_0853410</name>
</gene>
<dbReference type="EMBL" id="LAZR01002554">
    <property type="protein sequence ID" value="KKN28528.1"/>
    <property type="molecule type" value="Genomic_DNA"/>
</dbReference>
<evidence type="ECO:0000256" key="7">
    <source>
        <dbReference type="ARBA" id="ARBA00023136"/>
    </source>
</evidence>
<dbReference type="AlphaFoldDB" id="A0A0F9SGN0"/>
<reference evidence="10" key="1">
    <citation type="journal article" date="2015" name="Nature">
        <title>Complex archaea that bridge the gap between prokaryotes and eukaryotes.</title>
        <authorList>
            <person name="Spang A."/>
            <person name="Saw J.H."/>
            <person name="Jorgensen S.L."/>
            <person name="Zaremba-Niedzwiedzka K."/>
            <person name="Martijn J."/>
            <person name="Lind A.E."/>
            <person name="van Eijk R."/>
            <person name="Schleper C."/>
            <person name="Guy L."/>
            <person name="Ettema T.J."/>
        </authorList>
    </citation>
    <scope>NUCLEOTIDE SEQUENCE</scope>
</reference>
<dbReference type="PANTHER" id="PTHR35011:SF4">
    <property type="entry name" value="SLL1102 PROTEIN"/>
    <property type="match status" value="1"/>
</dbReference>
<evidence type="ECO:0000256" key="1">
    <source>
        <dbReference type="ARBA" id="ARBA00004429"/>
    </source>
</evidence>
<proteinExistence type="predicted"/>
<sequence>MLIINGYCKTITQINRWLAIAVSSLVFVMVAAISYEVVARYFFNAPTVWALELSTLLLGPYFLLAGPYFLHTAGHVNVDILYSKLSPRLAALTDIGIYTVIVLISCVLIYQSIPIAENAIDSGETSFSSWNPPIWPVKALIPVAFCLLLLQSVAELMTAIQRINNADEAQP</sequence>
<keyword evidence="3" id="KW-1003">Cell membrane</keyword>
<feature type="domain" description="Tripartite ATP-independent periplasmic transporters DctQ component" evidence="9">
    <location>
        <begin position="29"/>
        <end position="161"/>
    </location>
</feature>
<keyword evidence="2" id="KW-0813">Transport</keyword>
<evidence type="ECO:0000256" key="3">
    <source>
        <dbReference type="ARBA" id="ARBA00022475"/>
    </source>
</evidence>
<keyword evidence="6 8" id="KW-1133">Transmembrane helix</keyword>
<dbReference type="InterPro" id="IPR055348">
    <property type="entry name" value="DctQ"/>
</dbReference>
<evidence type="ECO:0000256" key="8">
    <source>
        <dbReference type="SAM" id="Phobius"/>
    </source>
</evidence>
<keyword evidence="5 8" id="KW-0812">Transmembrane</keyword>
<protein>
    <recommendedName>
        <fullName evidence="9">Tripartite ATP-independent periplasmic transporters DctQ component domain-containing protein</fullName>
    </recommendedName>
</protein>
<evidence type="ECO:0000256" key="6">
    <source>
        <dbReference type="ARBA" id="ARBA00022989"/>
    </source>
</evidence>
<keyword evidence="7 8" id="KW-0472">Membrane</keyword>
<feature type="transmembrane region" description="Helical" evidence="8">
    <location>
        <begin position="91"/>
        <end position="113"/>
    </location>
</feature>